<evidence type="ECO:0000256" key="1">
    <source>
        <dbReference type="SAM" id="MobiDB-lite"/>
    </source>
</evidence>
<dbReference type="GeneID" id="28827888"/>
<feature type="domain" description="DUF4211" evidence="2">
    <location>
        <begin position="462"/>
        <end position="603"/>
    </location>
</feature>
<name>A0A194XP58_MOLSC</name>
<feature type="compositionally biased region" description="Polar residues" evidence="1">
    <location>
        <begin position="375"/>
        <end position="384"/>
    </location>
</feature>
<feature type="compositionally biased region" description="Acidic residues" evidence="1">
    <location>
        <begin position="411"/>
        <end position="440"/>
    </location>
</feature>
<dbReference type="RefSeq" id="XP_018076219.1">
    <property type="nucleotide sequence ID" value="XM_018218162.1"/>
</dbReference>
<evidence type="ECO:0000313" key="3">
    <source>
        <dbReference type="EMBL" id="KUJ21864.1"/>
    </source>
</evidence>
<feature type="region of interest" description="Disordered" evidence="1">
    <location>
        <begin position="1"/>
        <end position="467"/>
    </location>
</feature>
<organism evidence="3 4">
    <name type="scientific">Mollisia scopiformis</name>
    <name type="common">Conifer needle endophyte fungus</name>
    <name type="synonym">Phialocephala scopiformis</name>
    <dbReference type="NCBI Taxonomy" id="149040"/>
    <lineage>
        <taxon>Eukaryota</taxon>
        <taxon>Fungi</taxon>
        <taxon>Dikarya</taxon>
        <taxon>Ascomycota</taxon>
        <taxon>Pezizomycotina</taxon>
        <taxon>Leotiomycetes</taxon>
        <taxon>Helotiales</taxon>
        <taxon>Mollisiaceae</taxon>
        <taxon>Mollisia</taxon>
    </lineage>
</organism>
<feature type="compositionally biased region" description="Acidic residues" evidence="1">
    <location>
        <begin position="283"/>
        <end position="294"/>
    </location>
</feature>
<dbReference type="InterPro" id="IPR025451">
    <property type="entry name" value="DUF4211"/>
</dbReference>
<dbReference type="AlphaFoldDB" id="A0A194XP58"/>
<feature type="compositionally biased region" description="Acidic residues" evidence="1">
    <location>
        <begin position="621"/>
        <end position="630"/>
    </location>
</feature>
<dbReference type="EMBL" id="KQ947407">
    <property type="protein sequence ID" value="KUJ21864.1"/>
    <property type="molecule type" value="Genomic_DNA"/>
</dbReference>
<keyword evidence="4" id="KW-1185">Reference proteome</keyword>
<dbReference type="OrthoDB" id="21499at2759"/>
<sequence>MPSNLERKSQRKRQTRLTFDPVDLSSSPSTMSPAKVRYQLDGAKRTPASSGQGSADAFESDNVPHSSNKDDFSPAPRKKTGKLPFKPLPTPAKSSQPQAQADDSSDSLEIEGGPKPSTFRQTRSVAKFMPTFESKKKQRSLGYDGGYDSSEGSEVEDITPTKNKSSTKKKTTVVNLVSESDDALPVTPKRKPVKKGPFSSSRATRSSDSNGKSRRQKSVTLSDSDDDELVPLSKIGSARKALPHTPVLPRLRTSRKKVVDDSSEDDPIISSPKRSQRPTYQVEQDDEDEEDEDIQPSPIKRYRRPVVEDDVDEEPVISPLKRPRPTVESTASPDDDISPTKRRRQGNQRNVDSKRGEPSSSHRSSRGRSSNSESTTPQRITRQQNTKRKHRTAKEKQMELLKRRRNGDNSELTDSESESESDGEEEFQQLEEFDDEEIEEAPVRPSRRPRANQTGDAADSDNFITDDEDGDIGVPGLSAIPLEFTHHAHKQLKDHFKDAVEWMVHNKINPAFARDDPIYRQAFKKLNDECSGLAKSKFASSQWTKEFTRAVYARPLLEEHVLIPGEGFDMASGLPICHACNHRKHKPSVALIFNGKAYDKVTLEEIDQGSSDSDKSKSAQDSEDSDDPQAADDKCTSVNSQDQDIPPATRRYAVGPVCKTNAQQTHTLVHWKYNLNQWVISALEAEGELTPAKLAERDDMNAKKRTKYTNGVVDRWEEMNQIKQLWHDYKLVTSTAREMKEKGRGGWQ</sequence>
<feature type="compositionally biased region" description="Low complexity" evidence="1">
    <location>
        <begin position="358"/>
        <end position="374"/>
    </location>
</feature>
<feature type="compositionally biased region" description="Low complexity" evidence="1">
    <location>
        <begin position="199"/>
        <end position="209"/>
    </location>
</feature>
<feature type="compositionally biased region" description="Low complexity" evidence="1">
    <location>
        <begin position="91"/>
        <end position="102"/>
    </location>
</feature>
<feature type="region of interest" description="Disordered" evidence="1">
    <location>
        <begin position="605"/>
        <end position="650"/>
    </location>
</feature>
<reference evidence="3 4" key="1">
    <citation type="submission" date="2015-10" db="EMBL/GenBank/DDBJ databases">
        <title>Full genome of DAOMC 229536 Phialocephala scopiformis, a fungal endophyte of spruce producing the potent anti-insectan compound rugulosin.</title>
        <authorList>
            <consortium name="DOE Joint Genome Institute"/>
            <person name="Walker A.K."/>
            <person name="Frasz S.L."/>
            <person name="Seifert K.A."/>
            <person name="Miller J.D."/>
            <person name="Mondo S.J."/>
            <person name="Labutti K."/>
            <person name="Lipzen A."/>
            <person name="Dockter R."/>
            <person name="Kennedy M."/>
            <person name="Grigoriev I.V."/>
            <person name="Spatafora J.W."/>
        </authorList>
    </citation>
    <scope>NUCLEOTIDE SEQUENCE [LARGE SCALE GENOMIC DNA]</scope>
    <source>
        <strain evidence="3 4">CBS 120377</strain>
    </source>
</reference>
<dbReference type="GO" id="GO:0005634">
    <property type="term" value="C:nucleus"/>
    <property type="evidence" value="ECO:0007669"/>
    <property type="project" value="TreeGrafter"/>
</dbReference>
<dbReference type="KEGG" id="psco:LY89DRAFT_714896"/>
<accession>A0A194XP58</accession>
<dbReference type="PANTHER" id="PTHR14689:SF0">
    <property type="entry name" value="COILED-COIL DOMAIN-CONTAINING PROTEIN 82"/>
    <property type="match status" value="1"/>
</dbReference>
<dbReference type="InParanoid" id="A0A194XP58"/>
<dbReference type="STRING" id="149040.A0A194XP58"/>
<gene>
    <name evidence="3" type="ORF">LY89DRAFT_714896</name>
</gene>
<dbReference type="Proteomes" id="UP000070700">
    <property type="component" value="Unassembled WGS sequence"/>
</dbReference>
<dbReference type="PANTHER" id="PTHR14689">
    <property type="entry name" value="PHORBOL-ESTER_DAG-TYPE DOMAIN-CONTAINING PROTEIN"/>
    <property type="match status" value="1"/>
</dbReference>
<evidence type="ECO:0000313" key="4">
    <source>
        <dbReference type="Proteomes" id="UP000070700"/>
    </source>
</evidence>
<dbReference type="Pfam" id="PF13926">
    <property type="entry name" value="DUF4211"/>
    <property type="match status" value="1"/>
</dbReference>
<protein>
    <recommendedName>
        <fullName evidence="2">DUF4211 domain-containing protein</fullName>
    </recommendedName>
</protein>
<proteinExistence type="predicted"/>
<evidence type="ECO:0000259" key="2">
    <source>
        <dbReference type="Pfam" id="PF13926"/>
    </source>
</evidence>